<evidence type="ECO:0000313" key="18">
    <source>
        <dbReference type="EMBL" id="ONG41321.1"/>
    </source>
</evidence>
<dbReference type="InterPro" id="IPR003660">
    <property type="entry name" value="HAMP_dom"/>
</dbReference>
<comment type="caution">
    <text evidence="18">The sequence shown here is derived from an EMBL/GenBank/DDBJ whole genome shotgun (WGS) entry which is preliminary data.</text>
</comment>
<dbReference type="InterPro" id="IPR003594">
    <property type="entry name" value="HATPase_dom"/>
</dbReference>
<dbReference type="Pfam" id="PF00512">
    <property type="entry name" value="HisKA"/>
    <property type="match status" value="1"/>
</dbReference>
<keyword evidence="12 15" id="KW-1133">Transmembrane helix</keyword>
<gene>
    <name evidence="18" type="ORF">BKE30_05580</name>
</gene>
<dbReference type="InterPro" id="IPR005467">
    <property type="entry name" value="His_kinase_dom"/>
</dbReference>
<evidence type="ECO:0000313" key="19">
    <source>
        <dbReference type="Proteomes" id="UP000192132"/>
    </source>
</evidence>
<dbReference type="InterPro" id="IPR050980">
    <property type="entry name" value="2C_sensor_his_kinase"/>
</dbReference>
<evidence type="ECO:0000256" key="9">
    <source>
        <dbReference type="ARBA" id="ARBA00022741"/>
    </source>
</evidence>
<evidence type="ECO:0000256" key="1">
    <source>
        <dbReference type="ARBA" id="ARBA00000085"/>
    </source>
</evidence>
<dbReference type="SMART" id="SM00304">
    <property type="entry name" value="HAMP"/>
    <property type="match status" value="1"/>
</dbReference>
<dbReference type="Gene3D" id="1.10.287.130">
    <property type="match status" value="1"/>
</dbReference>
<dbReference type="PROSITE" id="PS50109">
    <property type="entry name" value="HIS_KIN"/>
    <property type="match status" value="1"/>
</dbReference>
<dbReference type="AlphaFoldDB" id="A0A1S8CVH4"/>
<evidence type="ECO:0000256" key="3">
    <source>
        <dbReference type="ARBA" id="ARBA00012438"/>
    </source>
</evidence>
<keyword evidence="10 18" id="KW-0418">Kinase</keyword>
<dbReference type="SUPFAM" id="SSF55874">
    <property type="entry name" value="ATPase domain of HSP90 chaperone/DNA topoisomerase II/histidine kinase"/>
    <property type="match status" value="1"/>
</dbReference>
<evidence type="ECO:0000256" key="11">
    <source>
        <dbReference type="ARBA" id="ARBA00022840"/>
    </source>
</evidence>
<keyword evidence="19" id="KW-1185">Reference proteome</keyword>
<evidence type="ECO:0000256" key="14">
    <source>
        <dbReference type="ARBA" id="ARBA00023136"/>
    </source>
</evidence>
<evidence type="ECO:0000256" key="5">
    <source>
        <dbReference type="ARBA" id="ARBA00022519"/>
    </source>
</evidence>
<evidence type="ECO:0000256" key="13">
    <source>
        <dbReference type="ARBA" id="ARBA00023012"/>
    </source>
</evidence>
<evidence type="ECO:0000256" key="12">
    <source>
        <dbReference type="ARBA" id="ARBA00022989"/>
    </source>
</evidence>
<dbReference type="CDD" id="cd00082">
    <property type="entry name" value="HisKA"/>
    <property type="match status" value="1"/>
</dbReference>
<dbReference type="GO" id="GO:0005886">
    <property type="term" value="C:plasma membrane"/>
    <property type="evidence" value="ECO:0007669"/>
    <property type="project" value="UniProtKB-SubCell"/>
</dbReference>
<dbReference type="EC" id="2.7.13.3" evidence="3"/>
<keyword evidence="11" id="KW-0067">ATP-binding</keyword>
<dbReference type="GO" id="GO:0005524">
    <property type="term" value="F:ATP binding"/>
    <property type="evidence" value="ECO:0007669"/>
    <property type="project" value="UniProtKB-KW"/>
</dbReference>
<keyword evidence="9" id="KW-0547">Nucleotide-binding</keyword>
<evidence type="ECO:0000256" key="15">
    <source>
        <dbReference type="SAM" id="Phobius"/>
    </source>
</evidence>
<keyword evidence="13" id="KW-0902">Two-component regulatory system</keyword>
<keyword evidence="4" id="KW-1003">Cell membrane</keyword>
<dbReference type="Pfam" id="PF02518">
    <property type="entry name" value="HATPase_c"/>
    <property type="match status" value="1"/>
</dbReference>
<dbReference type="OrthoDB" id="9804645at2"/>
<dbReference type="Gene3D" id="3.30.565.10">
    <property type="entry name" value="Histidine kinase-like ATPase, C-terminal domain"/>
    <property type="match status" value="1"/>
</dbReference>
<evidence type="ECO:0000256" key="8">
    <source>
        <dbReference type="ARBA" id="ARBA00022692"/>
    </source>
</evidence>
<dbReference type="InterPro" id="IPR036890">
    <property type="entry name" value="HATPase_C_sf"/>
</dbReference>
<keyword evidence="7" id="KW-0808">Transferase</keyword>
<dbReference type="EMBL" id="MLCN01000013">
    <property type="protein sequence ID" value="ONG41321.1"/>
    <property type="molecule type" value="Genomic_DNA"/>
</dbReference>
<comment type="catalytic activity">
    <reaction evidence="1">
        <text>ATP + protein L-histidine = ADP + protein N-phospho-L-histidine.</text>
        <dbReference type="EC" id="2.7.13.3"/>
    </reaction>
</comment>
<keyword evidence="14 15" id="KW-0472">Membrane</keyword>
<dbReference type="PROSITE" id="PS50885">
    <property type="entry name" value="HAMP"/>
    <property type="match status" value="1"/>
</dbReference>
<name>A0A1S8CVH4_9GAMM</name>
<protein>
    <recommendedName>
        <fullName evidence="3">histidine kinase</fullName>
        <ecNumber evidence="3">2.7.13.3</ecNumber>
    </recommendedName>
</protein>
<proteinExistence type="predicted"/>
<accession>A0A1S8CVH4</accession>
<evidence type="ECO:0000256" key="4">
    <source>
        <dbReference type="ARBA" id="ARBA00022475"/>
    </source>
</evidence>
<sequence length="477" mass="54476">MTLESGSVYRPRTRTRWELFLDRIKPRSTAMRTTALVSVVVFFSLFMSLAFFWRTLYLPEIRQHARYLAIELDLLEQTDLQVTEDPFAFDLHDWLEQRVGVQIIREPSEFPTTREKLIAEFFTGRLEKELSRELNEPVTVYFEFKPSPQLWIYYPSLGKAWVREPLDFYAEYSAELILLWLLGIPLLTSIIILTLVRQLNRPLLRLQHAARDFTQTGKAPYLETNHGPIEIRQVNSAFNHMISTLQQAAQERTIMLAGISHDLRTPLTRIRLTAELMPDEDLQQGLIYDVDDMDAILSQFISYMRDGSDEKEQITDINALMQEIIVQFKPLKIIYQPQLLPQICLRSLSIKRMIGNLVNNAKRYGAEPVYLSASLLGAYIIITVRDSGEGVDEADIESLMQPFVRGNSARTTQGSGLGLAIVKRIAELHGGYVNARNHPDGGLEVSVGLPLVRKPPETTKTEGSALRKIKNRLTGET</sequence>
<evidence type="ECO:0000259" key="16">
    <source>
        <dbReference type="PROSITE" id="PS50109"/>
    </source>
</evidence>
<reference evidence="18 19" key="1">
    <citation type="submission" date="2016-10" db="EMBL/GenBank/DDBJ databases">
        <title>Draft Genome sequence of Alkanindiges sp. strain H1.</title>
        <authorList>
            <person name="Subhash Y."/>
            <person name="Lee S."/>
        </authorList>
    </citation>
    <scope>NUCLEOTIDE SEQUENCE [LARGE SCALE GENOMIC DNA]</scope>
    <source>
        <strain evidence="18 19">H1</strain>
    </source>
</reference>
<organism evidence="18 19">
    <name type="scientific">Alkanindiges hydrocarboniclasticus</name>
    <dbReference type="NCBI Taxonomy" id="1907941"/>
    <lineage>
        <taxon>Bacteria</taxon>
        <taxon>Pseudomonadati</taxon>
        <taxon>Pseudomonadota</taxon>
        <taxon>Gammaproteobacteria</taxon>
        <taxon>Moraxellales</taxon>
        <taxon>Moraxellaceae</taxon>
        <taxon>Alkanindiges</taxon>
    </lineage>
</organism>
<dbReference type="InterPro" id="IPR036097">
    <property type="entry name" value="HisK_dim/P_sf"/>
</dbReference>
<keyword evidence="6" id="KW-0597">Phosphoprotein</keyword>
<dbReference type="SMART" id="SM00388">
    <property type="entry name" value="HisKA"/>
    <property type="match status" value="1"/>
</dbReference>
<evidence type="ECO:0000259" key="17">
    <source>
        <dbReference type="PROSITE" id="PS50885"/>
    </source>
</evidence>
<keyword evidence="5" id="KW-0997">Cell inner membrane</keyword>
<evidence type="ECO:0000256" key="7">
    <source>
        <dbReference type="ARBA" id="ARBA00022679"/>
    </source>
</evidence>
<feature type="domain" description="HAMP" evidence="17">
    <location>
        <begin position="197"/>
        <end position="250"/>
    </location>
</feature>
<dbReference type="GO" id="GO:0000155">
    <property type="term" value="F:phosphorelay sensor kinase activity"/>
    <property type="evidence" value="ECO:0007669"/>
    <property type="project" value="InterPro"/>
</dbReference>
<dbReference type="InterPro" id="IPR003661">
    <property type="entry name" value="HisK_dim/P_dom"/>
</dbReference>
<evidence type="ECO:0000256" key="10">
    <source>
        <dbReference type="ARBA" id="ARBA00022777"/>
    </source>
</evidence>
<evidence type="ECO:0000256" key="6">
    <source>
        <dbReference type="ARBA" id="ARBA00022553"/>
    </source>
</evidence>
<dbReference type="PRINTS" id="PR00344">
    <property type="entry name" value="BCTRLSENSOR"/>
</dbReference>
<feature type="domain" description="Histidine kinase" evidence="16">
    <location>
        <begin position="258"/>
        <end position="453"/>
    </location>
</feature>
<dbReference type="RefSeq" id="WP_076877698.1">
    <property type="nucleotide sequence ID" value="NZ_MLCN01000013.1"/>
</dbReference>
<dbReference type="Proteomes" id="UP000192132">
    <property type="component" value="Unassembled WGS sequence"/>
</dbReference>
<evidence type="ECO:0000256" key="2">
    <source>
        <dbReference type="ARBA" id="ARBA00004429"/>
    </source>
</evidence>
<dbReference type="PANTHER" id="PTHR44936">
    <property type="entry name" value="SENSOR PROTEIN CREC"/>
    <property type="match status" value="1"/>
</dbReference>
<feature type="transmembrane region" description="Helical" evidence="15">
    <location>
        <begin position="177"/>
        <end position="196"/>
    </location>
</feature>
<dbReference type="SUPFAM" id="SSF47384">
    <property type="entry name" value="Homodimeric domain of signal transducing histidine kinase"/>
    <property type="match status" value="1"/>
</dbReference>
<comment type="subcellular location">
    <subcellularLocation>
        <location evidence="2">Cell inner membrane</location>
        <topology evidence="2">Multi-pass membrane protein</topology>
    </subcellularLocation>
</comment>
<dbReference type="Pfam" id="PF00672">
    <property type="entry name" value="HAMP"/>
    <property type="match status" value="1"/>
</dbReference>
<keyword evidence="8 15" id="KW-0812">Transmembrane</keyword>
<dbReference type="STRING" id="1907941.BKE30_05580"/>
<dbReference type="SMART" id="SM00387">
    <property type="entry name" value="HATPase_c"/>
    <property type="match status" value="1"/>
</dbReference>
<feature type="transmembrane region" description="Helical" evidence="15">
    <location>
        <begin position="33"/>
        <end position="53"/>
    </location>
</feature>
<dbReference type="PANTHER" id="PTHR44936:SF5">
    <property type="entry name" value="SENSOR HISTIDINE KINASE ENVZ"/>
    <property type="match status" value="1"/>
</dbReference>
<dbReference type="InterPro" id="IPR004358">
    <property type="entry name" value="Sig_transdc_His_kin-like_C"/>
</dbReference>